<name>A0A243SB78_9ACTN</name>
<comment type="caution">
    <text evidence="8">The sequence shown here is derived from an EMBL/GenBank/DDBJ whole genome shotgun (WGS) entry which is preliminary data.</text>
</comment>
<keyword evidence="4 7" id="KW-0663">Pyridoxal phosphate</keyword>
<dbReference type="InterPro" id="IPR015421">
    <property type="entry name" value="PyrdxlP-dep_Trfase_major"/>
</dbReference>
<comment type="similarity">
    <text evidence="5">Belongs to the DegT/DnrJ/EryC1 family. L-glutamine:2-deoxy-scyllo-inosose/scyllo-inosose aminotransferase subfamily.</text>
</comment>
<reference evidence="8 9" key="1">
    <citation type="submission" date="2017-05" db="EMBL/GenBank/DDBJ databases">
        <title>Biotechnological potential of actinobacteria isolated from South African environments.</title>
        <authorList>
            <person name="Le Roes-Hill M."/>
            <person name="Prins A."/>
            <person name="Durrell K.A."/>
        </authorList>
    </citation>
    <scope>NUCLEOTIDE SEQUENCE [LARGE SCALE GENOMIC DNA]</scope>
    <source>
        <strain evidence="8 9">HMC13</strain>
    </source>
</reference>
<protein>
    <submittedName>
        <fullName evidence="8">Aminotransferase DegT</fullName>
    </submittedName>
</protein>
<dbReference type="PANTHER" id="PTHR30244">
    <property type="entry name" value="TRANSAMINASE"/>
    <property type="match status" value="1"/>
</dbReference>
<dbReference type="GO" id="GO:0000271">
    <property type="term" value="P:polysaccharide biosynthetic process"/>
    <property type="evidence" value="ECO:0007669"/>
    <property type="project" value="TreeGrafter"/>
</dbReference>
<evidence type="ECO:0000256" key="4">
    <source>
        <dbReference type="ARBA" id="ARBA00022898"/>
    </source>
</evidence>
<evidence type="ECO:0000256" key="7">
    <source>
        <dbReference type="PIRSR" id="PIRSR000390-2"/>
    </source>
</evidence>
<dbReference type="GO" id="GO:0008483">
    <property type="term" value="F:transaminase activity"/>
    <property type="evidence" value="ECO:0007669"/>
    <property type="project" value="UniProtKB-KW"/>
</dbReference>
<dbReference type="PIRSF" id="PIRSF000390">
    <property type="entry name" value="PLP_StrS"/>
    <property type="match status" value="1"/>
</dbReference>
<dbReference type="PANTHER" id="PTHR30244:SF34">
    <property type="entry name" value="DTDP-4-AMINO-4,6-DIDEOXYGALACTOSE TRANSAMINASE"/>
    <property type="match status" value="1"/>
</dbReference>
<evidence type="ECO:0000313" key="9">
    <source>
        <dbReference type="Proteomes" id="UP000195105"/>
    </source>
</evidence>
<proteinExistence type="inferred from homology"/>
<evidence type="ECO:0000313" key="8">
    <source>
        <dbReference type="EMBL" id="OUD04917.1"/>
    </source>
</evidence>
<dbReference type="AlphaFoldDB" id="A0A243SB78"/>
<keyword evidence="9" id="KW-1185">Reference proteome</keyword>
<dbReference type="InterPro" id="IPR015424">
    <property type="entry name" value="PyrdxlP-dep_Trfase"/>
</dbReference>
<dbReference type="Gene3D" id="3.40.640.10">
    <property type="entry name" value="Type I PLP-dependent aspartate aminotransferase-like (Major domain)"/>
    <property type="match status" value="1"/>
</dbReference>
<feature type="active site" description="Proton acceptor" evidence="6">
    <location>
        <position position="202"/>
    </location>
</feature>
<evidence type="ECO:0000256" key="3">
    <source>
        <dbReference type="ARBA" id="ARBA00022679"/>
    </source>
</evidence>
<dbReference type="Proteomes" id="UP000195105">
    <property type="component" value="Unassembled WGS sequence"/>
</dbReference>
<dbReference type="CDD" id="cd00616">
    <property type="entry name" value="AHBA_syn"/>
    <property type="match status" value="1"/>
</dbReference>
<feature type="modified residue" description="N6-(pyridoxal phosphate)lysine" evidence="7">
    <location>
        <position position="202"/>
    </location>
</feature>
<keyword evidence="2 8" id="KW-0032">Aminotransferase</keyword>
<dbReference type="GO" id="GO:0030170">
    <property type="term" value="F:pyridoxal phosphate binding"/>
    <property type="evidence" value="ECO:0007669"/>
    <property type="project" value="TreeGrafter"/>
</dbReference>
<evidence type="ECO:0000256" key="6">
    <source>
        <dbReference type="PIRSR" id="PIRSR000390-1"/>
    </source>
</evidence>
<gene>
    <name evidence="8" type="ORF">CA983_01925</name>
</gene>
<evidence type="ECO:0000256" key="1">
    <source>
        <dbReference type="ARBA" id="ARBA00001933"/>
    </source>
</evidence>
<dbReference type="InterPro" id="IPR000653">
    <property type="entry name" value="DegT/StrS_aminotransferase"/>
</dbReference>
<evidence type="ECO:0000256" key="2">
    <source>
        <dbReference type="ARBA" id="ARBA00022576"/>
    </source>
</evidence>
<dbReference type="EMBL" id="NGFN01000005">
    <property type="protein sequence ID" value="OUD04917.1"/>
    <property type="molecule type" value="Genomic_DNA"/>
</dbReference>
<dbReference type="InterPro" id="IPR015422">
    <property type="entry name" value="PyrdxlP-dep_Trfase_small"/>
</dbReference>
<keyword evidence="3 8" id="KW-0808">Transferase</keyword>
<dbReference type="Pfam" id="PF01041">
    <property type="entry name" value="DegT_DnrJ_EryC1"/>
    <property type="match status" value="1"/>
</dbReference>
<comment type="cofactor">
    <cofactor evidence="1">
        <name>pyridoxal 5'-phosphate</name>
        <dbReference type="ChEBI" id="CHEBI:597326"/>
    </cofactor>
</comment>
<evidence type="ECO:0000256" key="5">
    <source>
        <dbReference type="ARBA" id="ARBA00038398"/>
    </source>
</evidence>
<accession>A0A243SB78</accession>
<dbReference type="Gene3D" id="3.90.1150.10">
    <property type="entry name" value="Aspartate Aminotransferase, domain 1"/>
    <property type="match status" value="1"/>
</dbReference>
<organism evidence="8 9">
    <name type="scientific">Streptomyces swartbergensis</name>
    <dbReference type="NCBI Taxonomy" id="487165"/>
    <lineage>
        <taxon>Bacteria</taxon>
        <taxon>Bacillati</taxon>
        <taxon>Actinomycetota</taxon>
        <taxon>Actinomycetes</taxon>
        <taxon>Kitasatosporales</taxon>
        <taxon>Streptomycetaceae</taxon>
        <taxon>Streptomyces</taxon>
    </lineage>
</organism>
<sequence>MIDEAPKVSAYAAPDRDYRVPYLPVGSKVGAEELEAVSQVLRSGATLSGGAWRARFEQDFRSYVGTPYALSTTSGTVSLELAIHLLDLRPGDEVVVTPQTYQATLQPLLQYPHVRVRFCDVSPDTMNMDPVRLEQLVNHRTRAVILVHYGGLPADMQTIMALARAHDAVVIEDSAHAIGSSYRGRRPGSLGDMGCFSFHSSKNITTLGEGGMLTLHNEEWAQRVERLRGNETDAHFVPHRHRFGDSAEALPGALYPGNAYTHDCAALLRHGTNATLSEAAAAVGSVQLAALPGLVARRRLIASRLREVLENHTDCVELPVEPAGAEQSHHLFTFFVRGPRKIDRDRLVNELRERGVQMILRYFPLHLTPEWRARSHYYGECPVAERLWFHEQVNLPCHPGLSDKETELLCDLLDDSLRTVRRG</sequence>
<dbReference type="SUPFAM" id="SSF53383">
    <property type="entry name" value="PLP-dependent transferases"/>
    <property type="match status" value="1"/>
</dbReference>